<dbReference type="EMBL" id="WNWQ01000107">
    <property type="protein sequence ID" value="KAE9978653.1"/>
    <property type="molecule type" value="Genomic_DNA"/>
</dbReference>
<proteinExistence type="predicted"/>
<evidence type="ECO:0000313" key="3">
    <source>
        <dbReference type="EMBL" id="KAE9984487.1"/>
    </source>
</evidence>
<sequence length="409" mass="46743">MDWTTPPDFSVDEDLPRPDKHPLHSTTDEESAPAKRRRHGDTKESNAVATADINGANTQQTRNEQPEQQQRSKKQEHPRPSKKQIKLMCRLKYNDTARMGERAVVVYTTSQLNKNKAGDPCNYSYNLRRIPVPAEVIAMIFPHVGFRTLGKACMGKNTKESKMQGKIAVSSAELKKVIHEHALNGFFVRNEIPYSPAMAATLGADNQWAYLLILFRFMLEKGCHGCEAGVYIGCHYWVFGKNFCENCLETKLIHYLEAHQIFAGSFGNQLPTHTDHNMFDNLLECTPHSTNAGRAYDQGNTSIGPISQRWFLQEHVQWRINEFRDVVGYCQYRQMTMNDALQFFDYYNYRDFTGVQNQTMPFIQLDWRTNQENVIFMIVTEGQEAAGDFTMAKLVTTTISTCMQHAAAN</sequence>
<accession>A0A8H3Z0F6</accession>
<feature type="compositionally biased region" description="Low complexity" evidence="1">
    <location>
        <begin position="57"/>
        <end position="69"/>
    </location>
</feature>
<name>A0A8H3Z0F6_VENIN</name>
<gene>
    <name evidence="2" type="ORF">BLS_000400</name>
    <name evidence="3" type="ORF">EG327_005016</name>
</gene>
<dbReference type="Proteomes" id="UP000490939">
    <property type="component" value="Unassembled WGS sequence"/>
</dbReference>
<comment type="caution">
    <text evidence="2">The sequence shown here is derived from an EMBL/GenBank/DDBJ whole genome shotgun (WGS) entry which is preliminary data.</text>
</comment>
<evidence type="ECO:0000313" key="2">
    <source>
        <dbReference type="EMBL" id="KAE9978653.1"/>
    </source>
</evidence>
<dbReference type="Proteomes" id="UP000433883">
    <property type="component" value="Unassembled WGS sequence"/>
</dbReference>
<evidence type="ECO:0000313" key="5">
    <source>
        <dbReference type="Proteomes" id="UP000490939"/>
    </source>
</evidence>
<reference evidence="2 4" key="1">
    <citation type="submission" date="2019-11" db="EMBL/GenBank/DDBJ databases">
        <title>Venturia inaequalis Genome Resource.</title>
        <authorList>
            <person name="Lichtner F.J."/>
        </authorList>
    </citation>
    <scope>NUCLEOTIDE SEQUENCE [LARGE SCALE GENOMIC DNA]</scope>
    <source>
        <strain evidence="2">Bline_iso_100314</strain>
        <strain evidence="3 5">DMI_063113</strain>
    </source>
</reference>
<dbReference type="EMBL" id="WNWR01000293">
    <property type="protein sequence ID" value="KAE9984487.1"/>
    <property type="molecule type" value="Genomic_DNA"/>
</dbReference>
<dbReference type="AlphaFoldDB" id="A0A8H3Z0F6"/>
<evidence type="ECO:0000256" key="1">
    <source>
        <dbReference type="SAM" id="MobiDB-lite"/>
    </source>
</evidence>
<organism evidence="2 4">
    <name type="scientific">Venturia inaequalis</name>
    <name type="common">Apple scab fungus</name>
    <dbReference type="NCBI Taxonomy" id="5025"/>
    <lineage>
        <taxon>Eukaryota</taxon>
        <taxon>Fungi</taxon>
        <taxon>Dikarya</taxon>
        <taxon>Ascomycota</taxon>
        <taxon>Pezizomycotina</taxon>
        <taxon>Dothideomycetes</taxon>
        <taxon>Pleosporomycetidae</taxon>
        <taxon>Venturiales</taxon>
        <taxon>Venturiaceae</taxon>
        <taxon>Venturia</taxon>
    </lineage>
</organism>
<protein>
    <submittedName>
        <fullName evidence="2">Uncharacterized protein</fullName>
    </submittedName>
</protein>
<feature type="region of interest" description="Disordered" evidence="1">
    <location>
        <begin position="1"/>
        <end position="85"/>
    </location>
</feature>
<evidence type="ECO:0000313" key="4">
    <source>
        <dbReference type="Proteomes" id="UP000433883"/>
    </source>
</evidence>
<keyword evidence="5" id="KW-1185">Reference proteome</keyword>